<sequence>MILRGSMLSFKISFTSDEILLNFTATLAIPVPVYHQASKNCAQSLNNQVAASICGRYKIPISAFMAHSGSFLAMQTVTAVAGCHQFFDPLTMMFACYFPADCEMLLADIVSHVLTLFMEFMYHLSQCSRSAAVRHCFTCPLSPCVCVWNSCTISCQCLRSSFIDPEDFFICFGIWGTLVLDKGDNISWD</sequence>
<dbReference type="AlphaFoldDB" id="A0A445GFG4"/>
<accession>A0A445GFG4</accession>
<reference evidence="1 2" key="1">
    <citation type="submission" date="2018-09" db="EMBL/GenBank/DDBJ databases">
        <title>A high-quality reference genome of wild soybean provides a powerful tool to mine soybean genomes.</title>
        <authorList>
            <person name="Xie M."/>
            <person name="Chung C.Y.L."/>
            <person name="Li M.-W."/>
            <person name="Wong F.-L."/>
            <person name="Chan T.-F."/>
            <person name="Lam H.-M."/>
        </authorList>
    </citation>
    <scope>NUCLEOTIDE SEQUENCE [LARGE SCALE GENOMIC DNA]</scope>
    <source>
        <strain evidence="2">cv. W05</strain>
        <tissue evidence="1">Hypocotyl of etiolated seedlings</tissue>
    </source>
</reference>
<name>A0A445GFG4_GLYSO</name>
<gene>
    <name evidence="1" type="ORF">D0Y65_042910</name>
</gene>
<keyword evidence="2" id="KW-1185">Reference proteome</keyword>
<evidence type="ECO:0000313" key="1">
    <source>
        <dbReference type="EMBL" id="RZB59908.1"/>
    </source>
</evidence>
<evidence type="ECO:0000313" key="2">
    <source>
        <dbReference type="Proteomes" id="UP000289340"/>
    </source>
</evidence>
<protein>
    <submittedName>
        <fullName evidence="1">Uncharacterized protein</fullName>
    </submittedName>
</protein>
<dbReference type="Proteomes" id="UP000289340">
    <property type="component" value="Chromosome 16"/>
</dbReference>
<proteinExistence type="predicted"/>
<organism evidence="1 2">
    <name type="scientific">Glycine soja</name>
    <name type="common">Wild soybean</name>
    <dbReference type="NCBI Taxonomy" id="3848"/>
    <lineage>
        <taxon>Eukaryota</taxon>
        <taxon>Viridiplantae</taxon>
        <taxon>Streptophyta</taxon>
        <taxon>Embryophyta</taxon>
        <taxon>Tracheophyta</taxon>
        <taxon>Spermatophyta</taxon>
        <taxon>Magnoliopsida</taxon>
        <taxon>eudicotyledons</taxon>
        <taxon>Gunneridae</taxon>
        <taxon>Pentapetalae</taxon>
        <taxon>rosids</taxon>
        <taxon>fabids</taxon>
        <taxon>Fabales</taxon>
        <taxon>Fabaceae</taxon>
        <taxon>Papilionoideae</taxon>
        <taxon>50 kb inversion clade</taxon>
        <taxon>NPAAA clade</taxon>
        <taxon>indigoferoid/millettioid clade</taxon>
        <taxon>Phaseoleae</taxon>
        <taxon>Glycine</taxon>
        <taxon>Glycine subgen. Soja</taxon>
    </lineage>
</organism>
<comment type="caution">
    <text evidence="1">The sequence shown here is derived from an EMBL/GenBank/DDBJ whole genome shotgun (WGS) entry which is preliminary data.</text>
</comment>
<dbReference type="EMBL" id="QZWG01000016">
    <property type="protein sequence ID" value="RZB59908.1"/>
    <property type="molecule type" value="Genomic_DNA"/>
</dbReference>